<keyword evidence="2" id="KW-0472">Membrane</keyword>
<evidence type="ECO:0000256" key="2">
    <source>
        <dbReference type="SAM" id="Phobius"/>
    </source>
</evidence>
<feature type="transmembrane region" description="Helical" evidence="2">
    <location>
        <begin position="20"/>
        <end position="42"/>
    </location>
</feature>
<keyword evidence="4" id="KW-1185">Reference proteome</keyword>
<evidence type="ECO:0000256" key="1">
    <source>
        <dbReference type="SAM" id="MobiDB-lite"/>
    </source>
</evidence>
<reference evidence="3 4" key="1">
    <citation type="submission" date="2024-01" db="EMBL/GenBank/DDBJ databases">
        <title>The genomes of 5 underutilized Papilionoideae crops provide insights into root nodulation and disease resistanc.</title>
        <authorList>
            <person name="Jiang F."/>
        </authorList>
    </citation>
    <scope>NUCLEOTIDE SEQUENCE [LARGE SCALE GENOMIC DNA]</scope>
    <source>
        <strain evidence="3">DUOXIRENSHENG_FW03</strain>
        <tissue evidence="3">Leaves</tissue>
    </source>
</reference>
<dbReference type="Proteomes" id="UP001386955">
    <property type="component" value="Unassembled WGS sequence"/>
</dbReference>
<evidence type="ECO:0000313" key="4">
    <source>
        <dbReference type="Proteomes" id="UP001386955"/>
    </source>
</evidence>
<keyword evidence="2" id="KW-0812">Transmembrane</keyword>
<keyword evidence="2" id="KW-1133">Transmembrane helix</keyword>
<accession>A0AAN9XGJ0</accession>
<dbReference type="PANTHER" id="PTHR31798">
    <property type="entry name" value="HYDROXYPROLINE-RICH GLYCOPROTEIN-LIKE"/>
    <property type="match status" value="1"/>
</dbReference>
<dbReference type="PANTHER" id="PTHR31798:SF10">
    <property type="entry name" value="OS02G0822000 PROTEIN"/>
    <property type="match status" value="1"/>
</dbReference>
<feature type="transmembrane region" description="Helical" evidence="2">
    <location>
        <begin position="54"/>
        <end position="73"/>
    </location>
</feature>
<name>A0AAN9XGJ0_PSOTE</name>
<dbReference type="InterPro" id="IPR040420">
    <property type="entry name" value="At1g76660-like"/>
</dbReference>
<gene>
    <name evidence="3" type="ORF">VNO78_19760</name>
</gene>
<dbReference type="AlphaFoldDB" id="A0AAN9XGJ0"/>
<evidence type="ECO:0000313" key="3">
    <source>
        <dbReference type="EMBL" id="KAK7391345.1"/>
    </source>
</evidence>
<sequence length="610" mass="66254">MATVNNTVNDAASAIVSAQYTVQPTTTLLVLLSLSLLLFRLHLGYRESRTACKLRSWALCSLILLQFSLSVVMDELKKKRWWSLYWCFGPHKNSKKIGNAVLVPEPVEPICPVRSHPATAPNPSTAIVMPFIVPPSSPSSFLQSDPPSATQSPAGLFSLSSLAINASGGPPSIFAIGPYAYETYPGTQLISPRSIISTSGSSTPFPDRHHVLEFHKEEAPKLLSFEPFSKHKWISNLGSGSLTPYSAGKGSRLGSGSVTPDTVKLTSQLGSGCLTPDGLCQDLRLGSGSLTPDGVAPTVTNDFYVGKQISEVTLLSKWKNESQSNAALVDHRVSFELTGEDVARCLVNKSGSSLLINMSGSSQGTLVVDPVDRERIQKNSNSCCDLGPRKSSNDESGNSPGEGKKCCRKHHSFNSSKEFNFDSSKGGVSDNPANGSEWWTNKKFVGKEGRSSNSWAFFPMLHSLCLEEMAIINAGMKKLYFQIRQSAPEKRERTVKKKSYNLCPSATNVMLFNNAKGCHRRLRSAGGRRGGTSPCTCSRAWAEGNGEWGVVARVDKLDEGDKEEAWESCEMVVEVVGLPKLPSYTLEFGNCQLVMPDPASQFLRVSDKIK</sequence>
<organism evidence="3 4">
    <name type="scientific">Psophocarpus tetragonolobus</name>
    <name type="common">Winged bean</name>
    <name type="synonym">Dolichos tetragonolobus</name>
    <dbReference type="NCBI Taxonomy" id="3891"/>
    <lineage>
        <taxon>Eukaryota</taxon>
        <taxon>Viridiplantae</taxon>
        <taxon>Streptophyta</taxon>
        <taxon>Embryophyta</taxon>
        <taxon>Tracheophyta</taxon>
        <taxon>Spermatophyta</taxon>
        <taxon>Magnoliopsida</taxon>
        <taxon>eudicotyledons</taxon>
        <taxon>Gunneridae</taxon>
        <taxon>Pentapetalae</taxon>
        <taxon>rosids</taxon>
        <taxon>fabids</taxon>
        <taxon>Fabales</taxon>
        <taxon>Fabaceae</taxon>
        <taxon>Papilionoideae</taxon>
        <taxon>50 kb inversion clade</taxon>
        <taxon>NPAAA clade</taxon>
        <taxon>indigoferoid/millettioid clade</taxon>
        <taxon>Phaseoleae</taxon>
        <taxon>Psophocarpus</taxon>
    </lineage>
</organism>
<protein>
    <submittedName>
        <fullName evidence="3">Uncharacterized protein</fullName>
    </submittedName>
</protein>
<feature type="region of interest" description="Disordered" evidence="1">
    <location>
        <begin position="379"/>
        <end position="406"/>
    </location>
</feature>
<dbReference type="EMBL" id="JAYMYS010000005">
    <property type="protein sequence ID" value="KAK7391345.1"/>
    <property type="molecule type" value="Genomic_DNA"/>
</dbReference>
<comment type="caution">
    <text evidence="3">The sequence shown here is derived from an EMBL/GenBank/DDBJ whole genome shotgun (WGS) entry which is preliminary data.</text>
</comment>
<proteinExistence type="predicted"/>